<name>A0AA41WUX2_9RALS</name>
<dbReference type="AlphaFoldDB" id="A0AA41WUX2"/>
<keyword evidence="2" id="KW-1185">Reference proteome</keyword>
<dbReference type="EMBL" id="JAMYWC010000011">
    <property type="protein sequence ID" value="MCP1175638.1"/>
    <property type="molecule type" value="Genomic_DNA"/>
</dbReference>
<reference evidence="2" key="1">
    <citation type="journal article" date="2023" name="Front. Microbiol.">
        <title>Ralstonia chuxiongensis sp. nov., Ralstonia mojiangensis sp. nov., and Ralstonia soli sp. nov., isolated from tobacco fields, are three novel species in the family Burkholderiaceae.</title>
        <authorList>
            <person name="Lu C.H."/>
            <person name="Zhang Y.Y."/>
            <person name="Jiang N."/>
            <person name="Chen W."/>
            <person name="Shao X."/>
            <person name="Zhao Z.M."/>
            <person name="Lu W.L."/>
            <person name="Hu X."/>
            <person name="Xi Y.X."/>
            <person name="Zou S.Y."/>
            <person name="Wei Q.J."/>
            <person name="Lin Z.L."/>
            <person name="Gong L."/>
            <person name="Gai X.T."/>
            <person name="Zhang L.Q."/>
            <person name="Li J.Y."/>
            <person name="Jin Y."/>
            <person name="Xia Z.Y."/>
        </authorList>
    </citation>
    <scope>NUCLEOTIDE SEQUENCE [LARGE SCALE GENOMIC DNA]</scope>
    <source>
        <strain evidence="2">21YRMH01-3</strain>
    </source>
</reference>
<gene>
    <name evidence="1" type="ORF">NKG59_25000</name>
</gene>
<organism evidence="1 2">
    <name type="scientific">Ralstonia chuxiongensis</name>
    <dbReference type="NCBI Taxonomy" id="2957504"/>
    <lineage>
        <taxon>Bacteria</taxon>
        <taxon>Pseudomonadati</taxon>
        <taxon>Pseudomonadota</taxon>
        <taxon>Betaproteobacteria</taxon>
        <taxon>Burkholderiales</taxon>
        <taxon>Burkholderiaceae</taxon>
        <taxon>Ralstonia</taxon>
    </lineage>
</organism>
<protein>
    <submittedName>
        <fullName evidence="1">Uncharacterized protein</fullName>
    </submittedName>
</protein>
<dbReference type="RefSeq" id="WP_253542744.1">
    <property type="nucleotide sequence ID" value="NZ_JAMYWC010000011.1"/>
</dbReference>
<evidence type="ECO:0000313" key="1">
    <source>
        <dbReference type="EMBL" id="MCP1175638.1"/>
    </source>
</evidence>
<comment type="caution">
    <text evidence="1">The sequence shown here is derived from an EMBL/GenBank/DDBJ whole genome shotgun (WGS) entry which is preliminary data.</text>
</comment>
<accession>A0AA41WUX2</accession>
<proteinExistence type="predicted"/>
<dbReference type="Proteomes" id="UP001162793">
    <property type="component" value="Unassembled WGS sequence"/>
</dbReference>
<evidence type="ECO:0000313" key="2">
    <source>
        <dbReference type="Proteomes" id="UP001162793"/>
    </source>
</evidence>
<sequence length="68" mass="7213">MIAFKDFQKAPKLGGLLSGSLETAVAAANEWINASAVQVINIETIFRAGSIAGVTSTSQDGVRVWYIE</sequence>